<comment type="caution">
    <text evidence="4">The sequence shown here is derived from an EMBL/GenBank/DDBJ whole genome shotgun (WGS) entry which is preliminary data.</text>
</comment>
<dbReference type="InterPro" id="IPR009688">
    <property type="entry name" value="FAM210A/B-like_dom"/>
</dbReference>
<dbReference type="EMBL" id="JBBWRZ010000012">
    <property type="protein sequence ID" value="KAK8224651.1"/>
    <property type="molecule type" value="Genomic_DNA"/>
</dbReference>
<keyword evidence="2" id="KW-0812">Transmembrane</keyword>
<keyword evidence="5" id="KW-1185">Reference proteome</keyword>
<feature type="compositionally biased region" description="Polar residues" evidence="1">
    <location>
        <begin position="72"/>
        <end position="86"/>
    </location>
</feature>
<organism evidence="4 5">
    <name type="scientific">Phyllosticta capitalensis</name>
    <dbReference type="NCBI Taxonomy" id="121624"/>
    <lineage>
        <taxon>Eukaryota</taxon>
        <taxon>Fungi</taxon>
        <taxon>Dikarya</taxon>
        <taxon>Ascomycota</taxon>
        <taxon>Pezizomycotina</taxon>
        <taxon>Dothideomycetes</taxon>
        <taxon>Dothideomycetes incertae sedis</taxon>
        <taxon>Botryosphaeriales</taxon>
        <taxon>Phyllostictaceae</taxon>
        <taxon>Phyllosticta</taxon>
    </lineage>
</organism>
<feature type="region of interest" description="Disordered" evidence="1">
    <location>
        <begin position="68"/>
        <end position="96"/>
    </location>
</feature>
<feature type="domain" description="DUF1279" evidence="3">
    <location>
        <begin position="97"/>
        <end position="226"/>
    </location>
</feature>
<sequence>MNHLRSSPALPALRHLSLRSSPTAASSTSASAHFRSLFFSNRSYSSALVSRSYRPSQLLRLRNSIPRRLKSDNASNGPRLNPTPNLGSPKPSPSFSQRMRKLSREYGWVALGVYLGLSVLDFPFCFLAVRMLGTDRIGRWEHAVVQGFWDLVHVAFPDLHKGQNKAEEVLTPTEAGPVKDGALDHVDGAKSNTGEQATIWTQLALAYAIHKSFIFLRVPLTAAVTPKVVKILRRWGWDIGKKKPKA</sequence>
<gene>
    <name evidence="4" type="ORF">HDK90DRAFT_470067</name>
</gene>
<dbReference type="Pfam" id="PF06916">
    <property type="entry name" value="FAM210A-B_dom"/>
    <property type="match status" value="1"/>
</dbReference>
<accession>A0ABR1YB88</accession>
<dbReference type="PANTHER" id="PTHR21377:SF0">
    <property type="entry name" value="PROTEIN FAM210B, MITOCHONDRIAL"/>
    <property type="match status" value="1"/>
</dbReference>
<feature type="transmembrane region" description="Helical" evidence="2">
    <location>
        <begin position="106"/>
        <end position="129"/>
    </location>
</feature>
<protein>
    <recommendedName>
        <fullName evidence="3">DUF1279 domain-containing protein</fullName>
    </recommendedName>
</protein>
<keyword evidence="2" id="KW-1133">Transmembrane helix</keyword>
<dbReference type="InterPro" id="IPR045866">
    <property type="entry name" value="FAM210A/B-like"/>
</dbReference>
<dbReference type="PANTHER" id="PTHR21377">
    <property type="entry name" value="PROTEIN FAM210B, MITOCHONDRIAL"/>
    <property type="match status" value="1"/>
</dbReference>
<evidence type="ECO:0000256" key="2">
    <source>
        <dbReference type="SAM" id="Phobius"/>
    </source>
</evidence>
<evidence type="ECO:0000313" key="5">
    <source>
        <dbReference type="Proteomes" id="UP001492380"/>
    </source>
</evidence>
<name>A0ABR1YB88_9PEZI</name>
<evidence type="ECO:0000256" key="1">
    <source>
        <dbReference type="SAM" id="MobiDB-lite"/>
    </source>
</evidence>
<evidence type="ECO:0000259" key="3">
    <source>
        <dbReference type="Pfam" id="PF06916"/>
    </source>
</evidence>
<proteinExistence type="predicted"/>
<keyword evidence="2" id="KW-0472">Membrane</keyword>
<evidence type="ECO:0000313" key="4">
    <source>
        <dbReference type="EMBL" id="KAK8224651.1"/>
    </source>
</evidence>
<reference evidence="4 5" key="1">
    <citation type="submission" date="2024-04" db="EMBL/GenBank/DDBJ databases">
        <title>Phyllosticta paracitricarpa is synonymous to the EU quarantine fungus P. citricarpa based on phylogenomic analyses.</title>
        <authorList>
            <consortium name="Lawrence Berkeley National Laboratory"/>
            <person name="Van Ingen-Buijs V.A."/>
            <person name="Van Westerhoven A.C."/>
            <person name="Haridas S."/>
            <person name="Skiadas P."/>
            <person name="Martin F."/>
            <person name="Groenewald J.Z."/>
            <person name="Crous P.W."/>
            <person name="Seidl M.F."/>
        </authorList>
    </citation>
    <scope>NUCLEOTIDE SEQUENCE [LARGE SCALE GENOMIC DNA]</scope>
    <source>
        <strain evidence="4 5">CBS 123374</strain>
    </source>
</reference>
<dbReference type="Proteomes" id="UP001492380">
    <property type="component" value="Unassembled WGS sequence"/>
</dbReference>